<comment type="caution">
    <text evidence="1">The sequence shown here is derived from an EMBL/GenBank/DDBJ whole genome shotgun (WGS) entry which is preliminary data.</text>
</comment>
<reference evidence="1 2" key="1">
    <citation type="submission" date="2019-03" db="EMBL/GenBank/DDBJ databases">
        <title>Genomic Encyclopedia of Archaeal and Bacterial Type Strains, Phase II (KMG-II): from individual species to whole genera.</title>
        <authorList>
            <person name="Goeker M."/>
        </authorList>
    </citation>
    <scope>NUCLEOTIDE SEQUENCE [LARGE SCALE GENOMIC DNA]</scope>
    <source>
        <strain evidence="1 2">ATCC 25309</strain>
    </source>
</reference>
<dbReference type="RefSeq" id="WP_133794714.1">
    <property type="nucleotide sequence ID" value="NZ_SOCA01000002.1"/>
</dbReference>
<dbReference type="EMBL" id="SOCA01000002">
    <property type="protein sequence ID" value="TDU73297.1"/>
    <property type="molecule type" value="Genomic_DNA"/>
</dbReference>
<dbReference type="Proteomes" id="UP000295662">
    <property type="component" value="Unassembled WGS sequence"/>
</dbReference>
<name>A0A4R7S7T8_9BACT</name>
<evidence type="ECO:0000313" key="2">
    <source>
        <dbReference type="Proteomes" id="UP000295662"/>
    </source>
</evidence>
<accession>A0A4R7S7T8</accession>
<keyword evidence="2" id="KW-1185">Reference proteome</keyword>
<dbReference type="OrthoDB" id="191133at2"/>
<organism evidence="1 2">
    <name type="scientific">Prosthecobacter fusiformis</name>
    <dbReference type="NCBI Taxonomy" id="48464"/>
    <lineage>
        <taxon>Bacteria</taxon>
        <taxon>Pseudomonadati</taxon>
        <taxon>Verrucomicrobiota</taxon>
        <taxon>Verrucomicrobiia</taxon>
        <taxon>Verrucomicrobiales</taxon>
        <taxon>Verrucomicrobiaceae</taxon>
        <taxon>Prosthecobacter</taxon>
    </lineage>
</organism>
<sequence length="146" mass="15607">MSQIVPLISSGVAGPLGVLHLPRLWLKASLAAAGKLHADYPACGNGYDGMTLAALGIPEDVFLAFITTKPTYVQLEAWVKNYPGVKLTKADIYKHNQAILGYVHGDDVRQGILDAVGLPDDGGVNPGAVDLNNLDDWQTLWATEIK</sequence>
<dbReference type="AlphaFoldDB" id="A0A4R7S7T8"/>
<evidence type="ECO:0000313" key="1">
    <source>
        <dbReference type="EMBL" id="TDU73297.1"/>
    </source>
</evidence>
<proteinExistence type="predicted"/>
<protein>
    <recommendedName>
        <fullName evidence="3">DUF5069 domain-containing protein</fullName>
    </recommendedName>
</protein>
<gene>
    <name evidence="1" type="ORF">EI77_01767</name>
</gene>
<evidence type="ECO:0008006" key="3">
    <source>
        <dbReference type="Google" id="ProtNLM"/>
    </source>
</evidence>